<comment type="caution">
    <text evidence="1">The sequence shown here is derived from an EMBL/GenBank/DDBJ whole genome shotgun (WGS) entry which is preliminary data.</text>
</comment>
<dbReference type="Pfam" id="PF21983">
    <property type="entry name" value="NikA-like"/>
    <property type="match status" value="1"/>
</dbReference>
<evidence type="ECO:0000313" key="1">
    <source>
        <dbReference type="EMBL" id="MDT3404286.1"/>
    </source>
</evidence>
<dbReference type="Proteomes" id="UP001258315">
    <property type="component" value="Unassembled WGS sequence"/>
</dbReference>
<organism evidence="1 2">
    <name type="scientific">Mucilaginibacter terrae</name>
    <dbReference type="NCBI Taxonomy" id="1955052"/>
    <lineage>
        <taxon>Bacteria</taxon>
        <taxon>Pseudomonadati</taxon>
        <taxon>Bacteroidota</taxon>
        <taxon>Sphingobacteriia</taxon>
        <taxon>Sphingobacteriales</taxon>
        <taxon>Sphingobacteriaceae</taxon>
        <taxon>Mucilaginibacter</taxon>
    </lineage>
</organism>
<evidence type="ECO:0008006" key="3">
    <source>
        <dbReference type="Google" id="ProtNLM"/>
    </source>
</evidence>
<dbReference type="InterPro" id="IPR053842">
    <property type="entry name" value="NikA-like"/>
</dbReference>
<dbReference type="RefSeq" id="WP_376717531.1">
    <property type="nucleotide sequence ID" value="NZ_JAVLVU010000001.1"/>
</dbReference>
<proteinExistence type="predicted"/>
<name>A0ABU3GXX8_9SPHI</name>
<gene>
    <name evidence="1" type="ORF">QE417_003358</name>
</gene>
<evidence type="ECO:0000313" key="2">
    <source>
        <dbReference type="Proteomes" id="UP001258315"/>
    </source>
</evidence>
<reference evidence="2" key="1">
    <citation type="submission" date="2023-07" db="EMBL/GenBank/DDBJ databases">
        <title>Functional and genomic diversity of the sorghum phyllosphere microbiome.</title>
        <authorList>
            <person name="Shade A."/>
        </authorList>
    </citation>
    <scope>NUCLEOTIDE SEQUENCE [LARGE SCALE GENOMIC DNA]</scope>
    <source>
        <strain evidence="2">SORGH_AS_0422</strain>
    </source>
</reference>
<keyword evidence="2" id="KW-1185">Reference proteome</keyword>
<accession>A0ABU3GXX8</accession>
<sequence>MGRPSISDTDRKSAFIRVRITLRQREALLALAKRYGCKPGDIIRKKIFAGHFPSPKMERVDLETYMELKKIGVNINQLAWHANSGKFPFGIGEQLTELKKQETLLLNLLQGNDWRF</sequence>
<protein>
    <recommendedName>
        <fullName evidence="3">Plasmid mobilization relaxosome protein MobC</fullName>
    </recommendedName>
</protein>
<dbReference type="EMBL" id="JAVLVU010000001">
    <property type="protein sequence ID" value="MDT3404286.1"/>
    <property type="molecule type" value="Genomic_DNA"/>
</dbReference>